<reference evidence="2" key="1">
    <citation type="journal article" date="2022" name="Int. J. Mol. Sci.">
        <title>Draft Genome of Tanacetum Coccineum: Genomic Comparison of Closely Related Tanacetum-Family Plants.</title>
        <authorList>
            <person name="Yamashiro T."/>
            <person name="Shiraishi A."/>
            <person name="Nakayama K."/>
            <person name="Satake H."/>
        </authorList>
    </citation>
    <scope>NUCLEOTIDE SEQUENCE</scope>
</reference>
<comment type="caution">
    <text evidence="2">The sequence shown here is derived from an EMBL/GenBank/DDBJ whole genome shotgun (WGS) entry which is preliminary data.</text>
</comment>
<feature type="compositionally biased region" description="Low complexity" evidence="1">
    <location>
        <begin position="38"/>
        <end position="50"/>
    </location>
</feature>
<keyword evidence="3" id="KW-1185">Reference proteome</keyword>
<proteinExistence type="predicted"/>
<protein>
    <submittedName>
        <fullName evidence="2">Uncharacterized protein</fullName>
    </submittedName>
</protein>
<reference evidence="2" key="2">
    <citation type="submission" date="2022-01" db="EMBL/GenBank/DDBJ databases">
        <authorList>
            <person name="Yamashiro T."/>
            <person name="Shiraishi A."/>
            <person name="Satake H."/>
            <person name="Nakayama K."/>
        </authorList>
    </citation>
    <scope>NUCLEOTIDE SEQUENCE</scope>
</reference>
<dbReference type="Proteomes" id="UP001151760">
    <property type="component" value="Unassembled WGS sequence"/>
</dbReference>
<feature type="region of interest" description="Disordered" evidence="1">
    <location>
        <begin position="35"/>
        <end position="68"/>
    </location>
</feature>
<dbReference type="EMBL" id="BQNB010014988">
    <property type="protein sequence ID" value="GJT34710.1"/>
    <property type="molecule type" value="Genomic_DNA"/>
</dbReference>
<gene>
    <name evidence="2" type="ORF">Tco_0925129</name>
</gene>
<evidence type="ECO:0000256" key="1">
    <source>
        <dbReference type="SAM" id="MobiDB-lite"/>
    </source>
</evidence>
<sequence>MANENVPSPTTTRFDDQILLFNAWVPIGKALTASADVPSSFTATTETTSTLPPPPPPLQQSTVHQDIR</sequence>
<name>A0ABQ5D604_9ASTR</name>
<organism evidence="2 3">
    <name type="scientific">Tanacetum coccineum</name>
    <dbReference type="NCBI Taxonomy" id="301880"/>
    <lineage>
        <taxon>Eukaryota</taxon>
        <taxon>Viridiplantae</taxon>
        <taxon>Streptophyta</taxon>
        <taxon>Embryophyta</taxon>
        <taxon>Tracheophyta</taxon>
        <taxon>Spermatophyta</taxon>
        <taxon>Magnoliopsida</taxon>
        <taxon>eudicotyledons</taxon>
        <taxon>Gunneridae</taxon>
        <taxon>Pentapetalae</taxon>
        <taxon>asterids</taxon>
        <taxon>campanulids</taxon>
        <taxon>Asterales</taxon>
        <taxon>Asteraceae</taxon>
        <taxon>Asteroideae</taxon>
        <taxon>Anthemideae</taxon>
        <taxon>Anthemidinae</taxon>
        <taxon>Tanacetum</taxon>
    </lineage>
</organism>
<evidence type="ECO:0000313" key="3">
    <source>
        <dbReference type="Proteomes" id="UP001151760"/>
    </source>
</evidence>
<evidence type="ECO:0000313" key="2">
    <source>
        <dbReference type="EMBL" id="GJT34710.1"/>
    </source>
</evidence>
<accession>A0ABQ5D604</accession>